<dbReference type="Pfam" id="PF00644">
    <property type="entry name" value="PARP"/>
    <property type="match status" value="1"/>
</dbReference>
<dbReference type="Gene3D" id="3.90.228.10">
    <property type="match status" value="1"/>
</dbReference>
<reference evidence="7 8" key="1">
    <citation type="journal article" date="2019" name="Nat. Plants">
        <title>Genome sequencing of Musa balbisiana reveals subgenome evolution and function divergence in polyploid bananas.</title>
        <authorList>
            <person name="Yao X."/>
        </authorList>
    </citation>
    <scope>NUCLEOTIDE SEQUENCE [LARGE SCALE GENOMIC DNA]</scope>
    <source>
        <strain evidence="8">cv. DH-PKW</strain>
        <tissue evidence="7">Leaves</tissue>
    </source>
</reference>
<evidence type="ECO:0000259" key="6">
    <source>
        <dbReference type="PROSITE" id="PS51879"/>
    </source>
</evidence>
<evidence type="ECO:0000313" key="7">
    <source>
        <dbReference type="EMBL" id="THU74558.1"/>
    </source>
</evidence>
<dbReference type="SUPFAM" id="SSF56399">
    <property type="entry name" value="ADP-ribosylation"/>
    <property type="match status" value="1"/>
</dbReference>
<keyword evidence="8" id="KW-1185">Reference proteome</keyword>
<dbReference type="PROSITE" id="PS51059">
    <property type="entry name" value="PARP_CATALYTIC"/>
    <property type="match status" value="1"/>
</dbReference>
<dbReference type="AlphaFoldDB" id="A0A4S8KHD1"/>
<evidence type="ECO:0000256" key="2">
    <source>
        <dbReference type="ARBA" id="ARBA00022473"/>
    </source>
</evidence>
<dbReference type="GO" id="GO:0005634">
    <property type="term" value="C:nucleus"/>
    <property type="evidence" value="ECO:0007669"/>
    <property type="project" value="UniProtKB-SubCell"/>
</dbReference>
<comment type="caution">
    <text evidence="7">The sequence shown here is derived from an EMBL/GenBank/DDBJ whole genome shotgun (WGS) entry which is preliminary data.</text>
</comment>
<evidence type="ECO:0000259" key="5">
    <source>
        <dbReference type="PROSITE" id="PS51059"/>
    </source>
</evidence>
<evidence type="ECO:0000256" key="1">
    <source>
        <dbReference type="ARBA" id="ARBA00004123"/>
    </source>
</evidence>
<feature type="domain" description="PARP catalytic" evidence="5">
    <location>
        <begin position="1"/>
        <end position="228"/>
    </location>
</feature>
<feature type="domain" description="RST" evidence="6">
    <location>
        <begin position="218"/>
        <end position="289"/>
    </location>
</feature>
<dbReference type="Proteomes" id="UP000317650">
    <property type="component" value="Chromosome 4"/>
</dbReference>
<protein>
    <submittedName>
        <fullName evidence="7">Uncharacterized protein</fullName>
    </submittedName>
</protein>
<dbReference type="EMBL" id="PYDT01000001">
    <property type="protein sequence ID" value="THU74558.1"/>
    <property type="molecule type" value="Genomic_DNA"/>
</dbReference>
<dbReference type="STRING" id="52838.A0A4S8KHD1"/>
<comment type="subcellular location">
    <subcellularLocation>
        <location evidence="1">Nucleus</location>
    </subcellularLocation>
</comment>
<dbReference type="PROSITE" id="PS51879">
    <property type="entry name" value="RST"/>
    <property type="match status" value="1"/>
</dbReference>
<evidence type="ECO:0000256" key="4">
    <source>
        <dbReference type="ARBA" id="ARBA00023242"/>
    </source>
</evidence>
<accession>A0A4S8KHD1</accession>
<dbReference type="PANTHER" id="PTHR32263">
    <property type="entry name" value="INACTIVE POLY [ADP-RIBOSE] POLYMERASE SRO4-RELATED"/>
    <property type="match status" value="1"/>
</dbReference>
<gene>
    <name evidence="7" type="ORF">C4D60_Mb04t34640</name>
</gene>
<dbReference type="InterPro" id="IPR012317">
    <property type="entry name" value="Poly(ADP-ribose)pol_cat_dom"/>
</dbReference>
<keyword evidence="3" id="KW-0346">Stress response</keyword>
<organism evidence="7 8">
    <name type="scientific">Musa balbisiana</name>
    <name type="common">Banana</name>
    <dbReference type="NCBI Taxonomy" id="52838"/>
    <lineage>
        <taxon>Eukaryota</taxon>
        <taxon>Viridiplantae</taxon>
        <taxon>Streptophyta</taxon>
        <taxon>Embryophyta</taxon>
        <taxon>Tracheophyta</taxon>
        <taxon>Spermatophyta</taxon>
        <taxon>Magnoliopsida</taxon>
        <taxon>Liliopsida</taxon>
        <taxon>Zingiberales</taxon>
        <taxon>Musaceae</taxon>
        <taxon>Musa</taxon>
    </lineage>
</organism>
<name>A0A4S8KHD1_MUSBA</name>
<evidence type="ECO:0000256" key="3">
    <source>
        <dbReference type="ARBA" id="ARBA00023016"/>
    </source>
</evidence>
<keyword evidence="4" id="KW-0539">Nucleus</keyword>
<sequence length="304" mass="34079">MAGRPATGGFAGGDAMIKVGKDSDEFVIIQHRFYTNMGSTVPHCPLVELHRILYSTPTGRARLEAFNRQVDSMKQKHGGNPNERFAFYEASKRNVQRIINDGFDVSAAPEDGGYFGFALYLSPEPCAINSVMSATVDENGLRHVLLCRVILGGAEEVVRGSGQSRPSSGNFDSAVDNHRSPTRYIIWYPDVQSRVLPLYVLGVQVDFRNRVLHQALVSRPTSPWMPIGDLLSALSARLPRSTMCQLRRLHNDKMEKKITREQMVRSIREITGDQMLLDAMRTILGRFGCFLCRLFFVFSDHALI</sequence>
<dbReference type="Pfam" id="PF12174">
    <property type="entry name" value="RST"/>
    <property type="match status" value="1"/>
</dbReference>
<keyword evidence="2" id="KW-0217">Developmental protein</keyword>
<dbReference type="InterPro" id="IPR022003">
    <property type="entry name" value="RST"/>
</dbReference>
<dbReference type="PANTHER" id="PTHR32263:SF12">
    <property type="entry name" value="INACTIVE POLY [ADP-RIBOSE] POLYMERASE SRO4-RELATED"/>
    <property type="match status" value="1"/>
</dbReference>
<proteinExistence type="predicted"/>
<dbReference type="GO" id="GO:0003950">
    <property type="term" value="F:NAD+ poly-ADP-ribosyltransferase activity"/>
    <property type="evidence" value="ECO:0007669"/>
    <property type="project" value="InterPro"/>
</dbReference>
<evidence type="ECO:0000313" key="8">
    <source>
        <dbReference type="Proteomes" id="UP000317650"/>
    </source>
</evidence>
<dbReference type="InterPro" id="IPR044964">
    <property type="entry name" value="RCD1/SRO1-5"/>
</dbReference>